<evidence type="ECO:0000259" key="5">
    <source>
        <dbReference type="Pfam" id="PF01523"/>
    </source>
</evidence>
<comment type="caution">
    <text evidence="7">The sequence shown here is derived from an EMBL/GenBank/DDBJ whole genome shotgun (WGS) entry which is preliminary data.</text>
</comment>
<reference evidence="8" key="2">
    <citation type="submission" date="2016-01" db="EMBL/GenBank/DDBJ databases">
        <title>Diatom-associated endosymboitic cyanobacterium lacks core nitrogen metabolism enzymes.</title>
        <authorList>
            <person name="Hilton J.A."/>
            <person name="Foster R.A."/>
            <person name="Tripp H.J."/>
            <person name="Carter B.J."/>
            <person name="Zehr J.P."/>
            <person name="Villareal T.A."/>
        </authorList>
    </citation>
    <scope>NUCLEOTIDE SEQUENCE [LARGE SCALE GENOMIC DNA]</scope>
    <source>
        <strain evidence="8">HH01</strain>
    </source>
</reference>
<protein>
    <submittedName>
        <fullName evidence="7">TldD family protein, Beta/Gamma-proteobacterial subgroup</fullName>
    </submittedName>
</protein>
<accession>M1X574</accession>
<dbReference type="AlphaFoldDB" id="M1X574"/>
<feature type="domain" description="Metalloprotease TldD/E C-terminal" evidence="6">
    <location>
        <begin position="236"/>
        <end position="472"/>
    </location>
</feature>
<keyword evidence="3" id="KW-0378">Hydrolase</keyword>
<dbReference type="Proteomes" id="UP000053051">
    <property type="component" value="Unassembled WGS sequence"/>
</dbReference>
<evidence type="ECO:0000259" key="6">
    <source>
        <dbReference type="Pfam" id="PF19289"/>
    </source>
</evidence>
<dbReference type="RefSeq" id="WP_008233330.1">
    <property type="nucleotide sequence ID" value="NZ_CAIY01000036.1"/>
</dbReference>
<dbReference type="SUPFAM" id="SSF111283">
    <property type="entry name" value="Putative modulator of DNA gyrase, PmbA/TldD"/>
    <property type="match status" value="1"/>
</dbReference>
<organism evidence="7 8">
    <name type="scientific">Richelia intracellularis HH01</name>
    <dbReference type="NCBI Taxonomy" id="1165094"/>
    <lineage>
        <taxon>Bacteria</taxon>
        <taxon>Bacillati</taxon>
        <taxon>Cyanobacteriota</taxon>
        <taxon>Cyanophyceae</taxon>
        <taxon>Nostocales</taxon>
        <taxon>Nostocaceae</taxon>
        <taxon>Richelia</taxon>
    </lineage>
</organism>
<evidence type="ECO:0000256" key="3">
    <source>
        <dbReference type="ARBA" id="ARBA00022801"/>
    </source>
</evidence>
<dbReference type="Gene3D" id="3.30.2290.10">
    <property type="entry name" value="PmbA/TldD superfamily"/>
    <property type="match status" value="1"/>
</dbReference>
<dbReference type="EMBL" id="CAIY01000036">
    <property type="protein sequence ID" value="CCH67141.1"/>
    <property type="molecule type" value="Genomic_DNA"/>
</dbReference>
<comment type="similarity">
    <text evidence="1">Belongs to the peptidase U62 family.</text>
</comment>
<evidence type="ECO:0000313" key="8">
    <source>
        <dbReference type="Proteomes" id="UP000053051"/>
    </source>
</evidence>
<keyword evidence="2" id="KW-0645">Protease</keyword>
<dbReference type="GO" id="GO:0006508">
    <property type="term" value="P:proteolysis"/>
    <property type="evidence" value="ECO:0007669"/>
    <property type="project" value="UniProtKB-KW"/>
</dbReference>
<dbReference type="InterPro" id="IPR036059">
    <property type="entry name" value="TldD/PmbA_sf"/>
</dbReference>
<evidence type="ECO:0000313" key="7">
    <source>
        <dbReference type="EMBL" id="CCH67141.1"/>
    </source>
</evidence>
<dbReference type="InterPro" id="IPR045569">
    <property type="entry name" value="Metalloprtase-TldD/E_C"/>
</dbReference>
<evidence type="ECO:0000256" key="4">
    <source>
        <dbReference type="ARBA" id="ARBA00023049"/>
    </source>
</evidence>
<feature type="domain" description="Metalloprotease TldD/E N-terminal" evidence="5">
    <location>
        <begin position="21"/>
        <end position="83"/>
    </location>
</feature>
<keyword evidence="8" id="KW-1185">Reference proteome</keyword>
<proteinExistence type="inferred from homology"/>
<keyword evidence="4" id="KW-0482">Metalloprotease</keyword>
<dbReference type="InterPro" id="IPR002510">
    <property type="entry name" value="Metalloprtase-TldD/E_N"/>
</dbReference>
<dbReference type="Pfam" id="PF19289">
    <property type="entry name" value="PmbA_TldD_3rd"/>
    <property type="match status" value="1"/>
</dbReference>
<evidence type="ECO:0000256" key="2">
    <source>
        <dbReference type="ARBA" id="ARBA00022670"/>
    </source>
</evidence>
<dbReference type="PANTHER" id="PTHR30624">
    <property type="entry name" value="UNCHARACTERIZED PROTEIN TLDD AND PMBA"/>
    <property type="match status" value="1"/>
</dbReference>
<dbReference type="OrthoDB" id="9803213at2"/>
<dbReference type="STRING" id="1165094.RINTHH_9860"/>
<gene>
    <name evidence="7" type="ORF">RINTHH_9860</name>
</gene>
<dbReference type="PANTHER" id="PTHR30624:SF10">
    <property type="entry name" value="CONSERVED PROTEIN"/>
    <property type="match status" value="1"/>
</dbReference>
<dbReference type="GO" id="GO:0005829">
    <property type="term" value="C:cytosol"/>
    <property type="evidence" value="ECO:0007669"/>
    <property type="project" value="TreeGrafter"/>
</dbReference>
<dbReference type="Pfam" id="PF01523">
    <property type="entry name" value="PmbA_TldD_1st"/>
    <property type="match status" value="1"/>
</dbReference>
<dbReference type="GO" id="GO:0008237">
    <property type="term" value="F:metallopeptidase activity"/>
    <property type="evidence" value="ECO:0007669"/>
    <property type="project" value="UniProtKB-KW"/>
</dbReference>
<name>M1X574_9NOST</name>
<dbReference type="InterPro" id="IPR051463">
    <property type="entry name" value="Peptidase_U62_metallo"/>
</dbReference>
<reference evidence="7 8" key="1">
    <citation type="submission" date="2012-05" db="EMBL/GenBank/DDBJ databases">
        <authorList>
            <person name="Hilton J."/>
        </authorList>
    </citation>
    <scope>NUCLEOTIDE SEQUENCE [LARGE SCALE GENOMIC DNA]</scope>
    <source>
        <strain evidence="7 8">HH01</strain>
    </source>
</reference>
<dbReference type="InterPro" id="IPR035068">
    <property type="entry name" value="TldD/PmbA_N"/>
</dbReference>
<sequence>MWSKLTEAITQFDIPADWVGIRSVKETVSNHHVRDGLPVNNGKTRSLGAMVEVLVDGCLGYAATNSLALSSLQAAANQAYKQATTNRKWWIYPFLTKSERPKTIGQYISPFLETLDSINSGEMNDLLIRICHTLKVSDKIVHTAANADISEKQIWFVSSNGSEVYQKFILIGTHYAATSQEGQIVQRRTNNGWQANSYQGGLELFKQDYMWHRIEEIGKQSIELLDARQCPHANTNLLLAPDQMMLQIHESVGHPLEIDRILGDERNYAGGSFITKEDFGTLKYGSPLMDVTFDPTILGELASYSFDDTGALAKKEYLIKGGKLIRGLGSLESQKRANLPGVACARACSWNRPPIDRMANLNLEPGTASLEEIIADVEYGIYMESNRSWSIDDRRYKFQFGCEYGKLIENGKFTKTLRDPNYRATTPQFWHSLSEIGNSSTYKIYGTPFCGKGEPNQAIWVGHGSPICLFTNIEVFGGGNMES</sequence>
<evidence type="ECO:0000256" key="1">
    <source>
        <dbReference type="ARBA" id="ARBA00005836"/>
    </source>
</evidence>